<evidence type="ECO:0000313" key="2">
    <source>
        <dbReference type="Proteomes" id="UP001642360"/>
    </source>
</evidence>
<sequence length="76" mass="8073">MVHSCGWNFEFSVGSQILSTLGDHLNGPAFGPALDSCGGEHRNGDCNGGIGCDRDYSGDVDGDGDGDGDRLWWWLP</sequence>
<evidence type="ECO:0000313" key="1">
    <source>
        <dbReference type="EMBL" id="CAK9142888.1"/>
    </source>
</evidence>
<keyword evidence="2" id="KW-1185">Reference proteome</keyword>
<protein>
    <submittedName>
        <fullName evidence="1">Uncharacterized protein</fullName>
    </submittedName>
</protein>
<name>A0ABC8RJN0_9AQUA</name>
<gene>
    <name evidence="1" type="ORF">ILEXP_LOCUS10582</name>
</gene>
<comment type="caution">
    <text evidence="1">The sequence shown here is derived from an EMBL/GenBank/DDBJ whole genome shotgun (WGS) entry which is preliminary data.</text>
</comment>
<accession>A0ABC8RJN0</accession>
<organism evidence="1 2">
    <name type="scientific">Ilex paraguariensis</name>
    <name type="common">yerba mate</name>
    <dbReference type="NCBI Taxonomy" id="185542"/>
    <lineage>
        <taxon>Eukaryota</taxon>
        <taxon>Viridiplantae</taxon>
        <taxon>Streptophyta</taxon>
        <taxon>Embryophyta</taxon>
        <taxon>Tracheophyta</taxon>
        <taxon>Spermatophyta</taxon>
        <taxon>Magnoliopsida</taxon>
        <taxon>eudicotyledons</taxon>
        <taxon>Gunneridae</taxon>
        <taxon>Pentapetalae</taxon>
        <taxon>asterids</taxon>
        <taxon>campanulids</taxon>
        <taxon>Aquifoliales</taxon>
        <taxon>Aquifoliaceae</taxon>
        <taxon>Ilex</taxon>
    </lineage>
</organism>
<reference evidence="1 2" key="1">
    <citation type="submission" date="2024-02" db="EMBL/GenBank/DDBJ databases">
        <authorList>
            <person name="Vignale AGUSTIN F."/>
            <person name="Sosa J E."/>
            <person name="Modenutti C."/>
        </authorList>
    </citation>
    <scope>NUCLEOTIDE SEQUENCE [LARGE SCALE GENOMIC DNA]</scope>
</reference>
<dbReference type="AlphaFoldDB" id="A0ABC8RJN0"/>
<dbReference type="EMBL" id="CAUOFW020001258">
    <property type="protein sequence ID" value="CAK9142888.1"/>
    <property type="molecule type" value="Genomic_DNA"/>
</dbReference>
<proteinExistence type="predicted"/>
<dbReference type="Proteomes" id="UP001642360">
    <property type="component" value="Unassembled WGS sequence"/>
</dbReference>